<evidence type="ECO:0000313" key="4">
    <source>
        <dbReference type="EMBL" id="KIL66663.1"/>
    </source>
</evidence>
<dbReference type="InParanoid" id="A0A0C2XCU8"/>
<evidence type="ECO:0000313" key="5">
    <source>
        <dbReference type="Proteomes" id="UP000054549"/>
    </source>
</evidence>
<organism evidence="4 5">
    <name type="scientific">Amanita muscaria (strain Koide BX008)</name>
    <dbReference type="NCBI Taxonomy" id="946122"/>
    <lineage>
        <taxon>Eukaryota</taxon>
        <taxon>Fungi</taxon>
        <taxon>Dikarya</taxon>
        <taxon>Basidiomycota</taxon>
        <taxon>Agaricomycotina</taxon>
        <taxon>Agaricomycetes</taxon>
        <taxon>Agaricomycetidae</taxon>
        <taxon>Agaricales</taxon>
        <taxon>Pluteineae</taxon>
        <taxon>Amanitaceae</taxon>
        <taxon>Amanita</taxon>
    </lineage>
</organism>
<evidence type="ECO:0000256" key="1">
    <source>
        <dbReference type="SAM" id="MobiDB-lite"/>
    </source>
</evidence>
<feature type="transmembrane region" description="Helical" evidence="2">
    <location>
        <begin position="79"/>
        <end position="97"/>
    </location>
</feature>
<feature type="transmembrane region" description="Helical" evidence="2">
    <location>
        <begin position="35"/>
        <end position="58"/>
    </location>
</feature>
<name>A0A0C2XCU8_AMAMK</name>
<feature type="compositionally biased region" description="Basic and acidic residues" evidence="1">
    <location>
        <begin position="150"/>
        <end position="167"/>
    </location>
</feature>
<sequence length="187" mass="20710">MIPLRWPFYTFTLVSALFLAFVALNAPPDDAESFPPFATACAVLAIGTSLWICILLCYGRSETEYGHTLARCYTHITSFAVIAVLWFGLGVFFAIHAEIECRRHTSVCKSLWVSTVLAFLTFLSSCLCVAIVMCPVTIAGVGYNTHVEDARERAQTAPDRQEPETRDPQPNAHDMALVSRPPPTHIF</sequence>
<reference evidence="4 5" key="1">
    <citation type="submission" date="2014-04" db="EMBL/GenBank/DDBJ databases">
        <title>Evolutionary Origins and Diversification of the Mycorrhizal Mutualists.</title>
        <authorList>
            <consortium name="DOE Joint Genome Institute"/>
            <consortium name="Mycorrhizal Genomics Consortium"/>
            <person name="Kohler A."/>
            <person name="Kuo A."/>
            <person name="Nagy L.G."/>
            <person name="Floudas D."/>
            <person name="Copeland A."/>
            <person name="Barry K.W."/>
            <person name="Cichocki N."/>
            <person name="Veneault-Fourrey C."/>
            <person name="LaButti K."/>
            <person name="Lindquist E.A."/>
            <person name="Lipzen A."/>
            <person name="Lundell T."/>
            <person name="Morin E."/>
            <person name="Murat C."/>
            <person name="Riley R."/>
            <person name="Ohm R."/>
            <person name="Sun H."/>
            <person name="Tunlid A."/>
            <person name="Henrissat B."/>
            <person name="Grigoriev I.V."/>
            <person name="Hibbett D.S."/>
            <person name="Martin F."/>
        </authorList>
    </citation>
    <scope>NUCLEOTIDE SEQUENCE [LARGE SCALE GENOMIC DNA]</scope>
    <source>
        <strain evidence="4 5">Koide BX008</strain>
    </source>
</reference>
<feature type="chain" id="PRO_5002170737" description="MARVEL domain-containing protein" evidence="3">
    <location>
        <begin position="32"/>
        <end position="187"/>
    </location>
</feature>
<feature type="region of interest" description="Disordered" evidence="1">
    <location>
        <begin position="150"/>
        <end position="187"/>
    </location>
</feature>
<accession>A0A0C2XCU8</accession>
<keyword evidence="3" id="KW-0732">Signal</keyword>
<gene>
    <name evidence="4" type="ORF">M378DRAFT_160683</name>
</gene>
<proteinExistence type="predicted"/>
<keyword evidence="2" id="KW-0472">Membrane</keyword>
<dbReference type="Proteomes" id="UP000054549">
    <property type="component" value="Unassembled WGS sequence"/>
</dbReference>
<keyword evidence="2" id="KW-0812">Transmembrane</keyword>
<dbReference type="HOGENOM" id="CLU_1447297_0_0_1"/>
<dbReference type="AlphaFoldDB" id="A0A0C2XCU8"/>
<evidence type="ECO:0008006" key="6">
    <source>
        <dbReference type="Google" id="ProtNLM"/>
    </source>
</evidence>
<dbReference type="EMBL" id="KN818235">
    <property type="protein sequence ID" value="KIL66663.1"/>
    <property type="molecule type" value="Genomic_DNA"/>
</dbReference>
<evidence type="ECO:0000256" key="3">
    <source>
        <dbReference type="SAM" id="SignalP"/>
    </source>
</evidence>
<feature type="signal peptide" evidence="3">
    <location>
        <begin position="1"/>
        <end position="31"/>
    </location>
</feature>
<evidence type="ECO:0000256" key="2">
    <source>
        <dbReference type="SAM" id="Phobius"/>
    </source>
</evidence>
<keyword evidence="5" id="KW-1185">Reference proteome</keyword>
<feature type="transmembrane region" description="Helical" evidence="2">
    <location>
        <begin position="117"/>
        <end position="143"/>
    </location>
</feature>
<protein>
    <recommendedName>
        <fullName evidence="6">MARVEL domain-containing protein</fullName>
    </recommendedName>
</protein>
<keyword evidence="2" id="KW-1133">Transmembrane helix</keyword>